<evidence type="ECO:0000259" key="5">
    <source>
        <dbReference type="Pfam" id="PF07687"/>
    </source>
</evidence>
<proteinExistence type="predicted"/>
<reference evidence="6 7" key="1">
    <citation type="submission" date="2019-12" db="EMBL/GenBank/DDBJ databases">
        <title>Whole genome sequencing of endophytic Actinobacterium Micromonospora sp. MPMI6T.</title>
        <authorList>
            <person name="Evv R."/>
            <person name="Podile A.R."/>
        </authorList>
    </citation>
    <scope>NUCLEOTIDE SEQUENCE [LARGE SCALE GENOMIC DNA]</scope>
    <source>
        <strain evidence="6 7">MPMI6</strain>
    </source>
</reference>
<dbReference type="PANTHER" id="PTHR43808:SF32">
    <property type="entry name" value="ARGE_DAPE-RELATED DEACYLASE"/>
    <property type="match status" value="1"/>
</dbReference>
<dbReference type="InterPro" id="IPR036264">
    <property type="entry name" value="Bact_exopeptidase_dim_dom"/>
</dbReference>
<feature type="domain" description="Peptidase M20 dimerisation" evidence="5">
    <location>
        <begin position="201"/>
        <end position="298"/>
    </location>
</feature>
<evidence type="ECO:0000313" key="6">
    <source>
        <dbReference type="EMBL" id="MBO4205199.1"/>
    </source>
</evidence>
<dbReference type="EMBL" id="WVUH01000017">
    <property type="protein sequence ID" value="MBO4205199.1"/>
    <property type="molecule type" value="Genomic_DNA"/>
</dbReference>
<gene>
    <name evidence="6" type="ORF">GSF22_04125</name>
</gene>
<evidence type="ECO:0000313" key="7">
    <source>
        <dbReference type="Proteomes" id="UP000823521"/>
    </source>
</evidence>
<keyword evidence="4" id="KW-0862">Zinc</keyword>
<evidence type="ECO:0000256" key="3">
    <source>
        <dbReference type="ARBA" id="ARBA00022801"/>
    </source>
</evidence>
<dbReference type="InterPro" id="IPR050072">
    <property type="entry name" value="Peptidase_M20A"/>
</dbReference>
<organism evidence="6 7">
    <name type="scientific">Micromonospora echinofusca</name>
    <dbReference type="NCBI Taxonomy" id="47858"/>
    <lineage>
        <taxon>Bacteria</taxon>
        <taxon>Bacillati</taxon>
        <taxon>Actinomycetota</taxon>
        <taxon>Actinomycetes</taxon>
        <taxon>Micromonosporales</taxon>
        <taxon>Micromonosporaceae</taxon>
        <taxon>Micromonospora</taxon>
    </lineage>
</organism>
<accession>A0ABS3VL00</accession>
<name>A0ABS3VL00_MICEH</name>
<comment type="caution">
    <text evidence="6">The sequence shown here is derived from an EMBL/GenBank/DDBJ whole genome shotgun (WGS) entry which is preliminary data.</text>
</comment>
<dbReference type="Proteomes" id="UP000823521">
    <property type="component" value="Unassembled WGS sequence"/>
</dbReference>
<evidence type="ECO:0000256" key="1">
    <source>
        <dbReference type="ARBA" id="ARBA00001947"/>
    </source>
</evidence>
<evidence type="ECO:0000256" key="2">
    <source>
        <dbReference type="ARBA" id="ARBA00022723"/>
    </source>
</evidence>
<dbReference type="InterPro" id="IPR001261">
    <property type="entry name" value="ArgE/DapE_CS"/>
</dbReference>
<dbReference type="Pfam" id="PF01546">
    <property type="entry name" value="Peptidase_M20"/>
    <property type="match status" value="1"/>
</dbReference>
<comment type="cofactor">
    <cofactor evidence="1">
        <name>Zn(2+)</name>
        <dbReference type="ChEBI" id="CHEBI:29105"/>
    </cofactor>
</comment>
<dbReference type="InterPro" id="IPR011650">
    <property type="entry name" value="Peptidase_M20_dimer"/>
</dbReference>
<dbReference type="PROSITE" id="PS00759">
    <property type="entry name" value="ARGE_DAPE_CPG2_2"/>
    <property type="match status" value="1"/>
</dbReference>
<keyword evidence="7" id="KW-1185">Reference proteome</keyword>
<dbReference type="RefSeq" id="WP_208811385.1">
    <property type="nucleotide sequence ID" value="NZ_WVUH01000017.1"/>
</dbReference>
<dbReference type="SUPFAM" id="SSF53187">
    <property type="entry name" value="Zn-dependent exopeptidases"/>
    <property type="match status" value="1"/>
</dbReference>
<keyword evidence="3" id="KW-0378">Hydrolase</keyword>
<dbReference type="PANTHER" id="PTHR43808">
    <property type="entry name" value="ACETYLORNITHINE DEACETYLASE"/>
    <property type="match status" value="1"/>
</dbReference>
<dbReference type="SUPFAM" id="SSF55031">
    <property type="entry name" value="Bacterial exopeptidase dimerisation domain"/>
    <property type="match status" value="1"/>
</dbReference>
<keyword evidence="2" id="KW-0479">Metal-binding</keyword>
<dbReference type="Pfam" id="PF07687">
    <property type="entry name" value="M20_dimer"/>
    <property type="match status" value="1"/>
</dbReference>
<evidence type="ECO:0000256" key="4">
    <source>
        <dbReference type="ARBA" id="ARBA00022833"/>
    </source>
</evidence>
<dbReference type="InterPro" id="IPR002933">
    <property type="entry name" value="Peptidase_M20"/>
</dbReference>
<dbReference type="Gene3D" id="3.30.70.360">
    <property type="match status" value="1"/>
</dbReference>
<protein>
    <submittedName>
        <fullName evidence="6">M20/M25/M40 family metallo-hydrolase</fullName>
    </submittedName>
</protein>
<dbReference type="Gene3D" id="3.40.630.10">
    <property type="entry name" value="Zn peptidases"/>
    <property type="match status" value="2"/>
</dbReference>
<sequence>MDEAVTKAFATVEAELDRRRADLEALVFEMVSINSQIPPFGDERAICAFLSSALHRLGMPEAETHALVPERPNLLVRIPGAPGGRRLLLCGHIDTKPVGDARDIWRSEPLAATITGDRVYGLGITDMKASVGAMITAVAAIRACGIELAGDVLLALVADEEAGATFGAKFLAPRIAADVDAALIGEPSGWTRDWEGVHLVSRGLCCFKVRVRGTQMHSSLSDRMPSVNANIEMARLILQLRDDFAAAPISQPRDGLRPTANIAVTTSGGVFYGVVPGEAAFGCDLRIVPGVSEGEVRAFLDGWAHRMTSAGPAQVSIEYDDVLSWIPSASLAADHPLAVSAVAATRAVLGTDVPLSSFPGTTDAPWFEGAGVPTLPSLGPGILTYAHGPNEFVTREAIHEAAKIYAHIVLSYCGVAR</sequence>